<gene>
    <name evidence="1" type="ORF">SCALOS_LOCUS5256</name>
</gene>
<dbReference type="Proteomes" id="UP000789860">
    <property type="component" value="Unassembled WGS sequence"/>
</dbReference>
<sequence length="64" mass="7440">MNQSVVSSLSIFDSYSLKHAKIEDIDLDHINSDYVKNKTINKHNEKYVKNDELGENITSESKRR</sequence>
<protein>
    <submittedName>
        <fullName evidence="1">1426_t:CDS:1</fullName>
    </submittedName>
</protein>
<organism evidence="1 2">
    <name type="scientific">Scutellospora calospora</name>
    <dbReference type="NCBI Taxonomy" id="85575"/>
    <lineage>
        <taxon>Eukaryota</taxon>
        <taxon>Fungi</taxon>
        <taxon>Fungi incertae sedis</taxon>
        <taxon>Mucoromycota</taxon>
        <taxon>Glomeromycotina</taxon>
        <taxon>Glomeromycetes</taxon>
        <taxon>Diversisporales</taxon>
        <taxon>Gigasporaceae</taxon>
        <taxon>Scutellospora</taxon>
    </lineage>
</organism>
<accession>A0ACA9LXS5</accession>
<comment type="caution">
    <text evidence="1">The sequence shown here is derived from an EMBL/GenBank/DDBJ whole genome shotgun (WGS) entry which is preliminary data.</text>
</comment>
<evidence type="ECO:0000313" key="2">
    <source>
        <dbReference type="Proteomes" id="UP000789860"/>
    </source>
</evidence>
<dbReference type="EMBL" id="CAJVPM010008222">
    <property type="protein sequence ID" value="CAG8553251.1"/>
    <property type="molecule type" value="Genomic_DNA"/>
</dbReference>
<reference evidence="1" key="1">
    <citation type="submission" date="2021-06" db="EMBL/GenBank/DDBJ databases">
        <authorList>
            <person name="Kallberg Y."/>
            <person name="Tangrot J."/>
            <person name="Rosling A."/>
        </authorList>
    </citation>
    <scope>NUCLEOTIDE SEQUENCE</scope>
    <source>
        <strain evidence="1">AU212A</strain>
    </source>
</reference>
<keyword evidence="2" id="KW-1185">Reference proteome</keyword>
<feature type="non-terminal residue" evidence="1">
    <location>
        <position position="64"/>
    </location>
</feature>
<evidence type="ECO:0000313" key="1">
    <source>
        <dbReference type="EMBL" id="CAG8553251.1"/>
    </source>
</evidence>
<name>A0ACA9LXS5_9GLOM</name>
<proteinExistence type="predicted"/>